<protein>
    <submittedName>
        <fullName evidence="2">Uncharacterized protein</fullName>
    </submittedName>
</protein>
<name>A0A218XF20_PUNGR</name>
<dbReference type="Proteomes" id="UP000197138">
    <property type="component" value="Unassembled WGS sequence"/>
</dbReference>
<accession>A0A218XF20</accession>
<gene>
    <name evidence="2" type="ORF">CDL15_Pgr012770</name>
</gene>
<reference evidence="3" key="1">
    <citation type="journal article" date="2017" name="Plant J.">
        <title>The pomegranate (Punica granatum L.) genome and the genomics of punicalagin biosynthesis.</title>
        <authorList>
            <person name="Qin G."/>
            <person name="Xu C."/>
            <person name="Ming R."/>
            <person name="Tang H."/>
            <person name="Guyot R."/>
            <person name="Kramer E.M."/>
            <person name="Hu Y."/>
            <person name="Yi X."/>
            <person name="Qi Y."/>
            <person name="Xu X."/>
            <person name="Gao Z."/>
            <person name="Pan H."/>
            <person name="Jian J."/>
            <person name="Tian Y."/>
            <person name="Yue Z."/>
            <person name="Xu Y."/>
        </authorList>
    </citation>
    <scope>NUCLEOTIDE SEQUENCE [LARGE SCALE GENOMIC DNA]</scope>
    <source>
        <strain evidence="3">cv. Dabenzi</strain>
    </source>
</reference>
<organism evidence="2 3">
    <name type="scientific">Punica granatum</name>
    <name type="common">Pomegranate</name>
    <dbReference type="NCBI Taxonomy" id="22663"/>
    <lineage>
        <taxon>Eukaryota</taxon>
        <taxon>Viridiplantae</taxon>
        <taxon>Streptophyta</taxon>
        <taxon>Embryophyta</taxon>
        <taxon>Tracheophyta</taxon>
        <taxon>Spermatophyta</taxon>
        <taxon>Magnoliopsida</taxon>
        <taxon>eudicotyledons</taxon>
        <taxon>Gunneridae</taxon>
        <taxon>Pentapetalae</taxon>
        <taxon>rosids</taxon>
        <taxon>malvids</taxon>
        <taxon>Myrtales</taxon>
        <taxon>Lythraceae</taxon>
        <taxon>Punica</taxon>
    </lineage>
</organism>
<evidence type="ECO:0000313" key="2">
    <source>
        <dbReference type="EMBL" id="OWM83289.1"/>
    </source>
</evidence>
<feature type="region of interest" description="Disordered" evidence="1">
    <location>
        <begin position="50"/>
        <end position="69"/>
    </location>
</feature>
<dbReference type="EMBL" id="MTKT01001932">
    <property type="protein sequence ID" value="OWM83289.1"/>
    <property type="molecule type" value="Genomic_DNA"/>
</dbReference>
<evidence type="ECO:0000313" key="3">
    <source>
        <dbReference type="Proteomes" id="UP000197138"/>
    </source>
</evidence>
<sequence length="69" mass="7500">MILILGKDQSPREEVATELIVLNLEPLEAPASSDGVGQRTIEEVGVEAEAYETISSTNPIRESHNEPIL</sequence>
<evidence type="ECO:0000256" key="1">
    <source>
        <dbReference type="SAM" id="MobiDB-lite"/>
    </source>
</evidence>
<proteinExistence type="predicted"/>
<comment type="caution">
    <text evidence="2">The sequence shown here is derived from an EMBL/GenBank/DDBJ whole genome shotgun (WGS) entry which is preliminary data.</text>
</comment>
<dbReference type="AlphaFoldDB" id="A0A218XF20"/>